<feature type="domain" description="AMP-binding enzyme C-terminal" evidence="8">
    <location>
        <begin position="469"/>
        <end position="544"/>
    </location>
</feature>
<evidence type="ECO:0000313" key="10">
    <source>
        <dbReference type="Proteomes" id="UP000886520"/>
    </source>
</evidence>
<dbReference type="AlphaFoldDB" id="A0A9D4ZL17"/>
<evidence type="ECO:0000256" key="1">
    <source>
        <dbReference type="ARBA" id="ARBA00006432"/>
    </source>
</evidence>
<dbReference type="Gene3D" id="3.40.50.12780">
    <property type="entry name" value="N-terminal domain of ligase-like"/>
    <property type="match status" value="1"/>
</dbReference>
<evidence type="ECO:0000256" key="2">
    <source>
        <dbReference type="ARBA" id="ARBA00012959"/>
    </source>
</evidence>
<comment type="similarity">
    <text evidence="1">Belongs to the ATP-dependent AMP-binding enzyme family.</text>
</comment>
<keyword evidence="3" id="KW-0436">Ligase</keyword>
<evidence type="ECO:0000256" key="4">
    <source>
        <dbReference type="ARBA" id="ARBA00022741"/>
    </source>
</evidence>
<keyword evidence="4" id="KW-0547">Nucleotide-binding</keyword>
<proteinExistence type="inferred from homology"/>
<dbReference type="SUPFAM" id="SSF56801">
    <property type="entry name" value="Acetyl-CoA synthetase-like"/>
    <property type="match status" value="1"/>
</dbReference>
<dbReference type="InterPro" id="IPR025110">
    <property type="entry name" value="AMP-bd_C"/>
</dbReference>
<sequence>MAHTLQVATDYCFDVAASIYSSPHPLLSIPPDLNILSFIFSITSAPTFNHRIAIADSSTAQSLTFLQLRRHIQYVARAFSFLGIRQQDVILMVLPNSTHFPVIFFAIISLGAIATCANPVSTPTEIIKQATDSNAKLLITLPTLAARLQSHVHMPMLVVDETTSSKALPASASKSESLQLSQILKQSSRHLTPSIRIQQTNPAVLLYTSGTTGASKGALISHKNLISAALQVRLAAGECYEGAGGQCFLCCVPMFHCFGMSVIMVAQLHMGNTIITMPKYSIDDMLDAIEAYQVTHLPVVPPIMVALAKHESATRSRLSSLIEVVCGAGRVSDKAMDEVLQRLQSNAYVRLDYGMTEASGRIAITACKRLTEAKVGFVGSLTSGMEALVVDPSSKKRLPPNEQGELWVRGSNVIQGYFRNEEATAATISQDGWLYTGDLVYFDNDGGLHIVGRLKDLIKCKGFQVAPTELETILLTHPAITDAAVVGFPDEYAGEIPVAFIVQAQGSLLKESDVISFVEAKVAPYKRIRQVRFVKTLPKTASGKVMRHKLMHQATSKL</sequence>
<dbReference type="Proteomes" id="UP000886520">
    <property type="component" value="Chromosome 5"/>
</dbReference>
<evidence type="ECO:0000259" key="8">
    <source>
        <dbReference type="Pfam" id="PF13193"/>
    </source>
</evidence>
<dbReference type="InterPro" id="IPR000873">
    <property type="entry name" value="AMP-dep_synth/lig_dom"/>
</dbReference>
<dbReference type="OrthoDB" id="10253869at2759"/>
<reference evidence="9 10" key="1">
    <citation type="submission" date="2021-01" db="EMBL/GenBank/DDBJ databases">
        <title>Adiantum capillus-veneris genome.</title>
        <authorList>
            <person name="Fang Y."/>
            <person name="Liao Q."/>
        </authorList>
    </citation>
    <scope>NUCLEOTIDE SEQUENCE [LARGE SCALE GENOMIC DNA]</scope>
    <source>
        <strain evidence="9">H3</strain>
        <tissue evidence="9">Leaf</tissue>
    </source>
</reference>
<dbReference type="Gene3D" id="3.30.300.30">
    <property type="match status" value="1"/>
</dbReference>
<comment type="catalytic activity">
    <reaction evidence="6">
        <text>(E)-4-coumarate + ATP + CoA = (E)-4-coumaroyl-CoA + AMP + diphosphate</text>
        <dbReference type="Rhea" id="RHEA:19641"/>
        <dbReference type="ChEBI" id="CHEBI:12876"/>
        <dbReference type="ChEBI" id="CHEBI:30616"/>
        <dbReference type="ChEBI" id="CHEBI:33019"/>
        <dbReference type="ChEBI" id="CHEBI:57287"/>
        <dbReference type="ChEBI" id="CHEBI:85008"/>
        <dbReference type="ChEBI" id="CHEBI:456215"/>
        <dbReference type="EC" id="6.2.1.12"/>
    </reaction>
    <physiologicalReaction direction="left-to-right" evidence="6">
        <dbReference type="Rhea" id="RHEA:19642"/>
    </physiologicalReaction>
</comment>
<dbReference type="InterPro" id="IPR045851">
    <property type="entry name" value="AMP-bd_C_sf"/>
</dbReference>
<dbReference type="Pfam" id="PF13193">
    <property type="entry name" value="AMP-binding_C"/>
    <property type="match status" value="1"/>
</dbReference>
<keyword evidence="5" id="KW-0067">ATP-binding</keyword>
<accession>A0A9D4ZL17</accession>
<dbReference type="PANTHER" id="PTHR24096:SF149">
    <property type="entry name" value="AMP-BINDING DOMAIN-CONTAINING PROTEIN-RELATED"/>
    <property type="match status" value="1"/>
</dbReference>
<dbReference type="FunFam" id="3.40.50.12780:FF:000003">
    <property type="entry name" value="Long-chain-fatty-acid--CoA ligase FadD"/>
    <property type="match status" value="1"/>
</dbReference>
<name>A0A9D4ZL17_ADICA</name>
<dbReference type="EMBL" id="JABFUD020000005">
    <property type="protein sequence ID" value="KAI5079583.1"/>
    <property type="molecule type" value="Genomic_DNA"/>
</dbReference>
<keyword evidence="10" id="KW-1185">Reference proteome</keyword>
<dbReference type="InterPro" id="IPR042099">
    <property type="entry name" value="ANL_N_sf"/>
</dbReference>
<protein>
    <recommendedName>
        <fullName evidence="2">4-coumarate--CoA ligase</fullName>
        <ecNumber evidence="2">6.2.1.12</ecNumber>
    </recommendedName>
</protein>
<dbReference type="InterPro" id="IPR020845">
    <property type="entry name" value="AMP-binding_CS"/>
</dbReference>
<evidence type="ECO:0000256" key="6">
    <source>
        <dbReference type="ARBA" id="ARBA00034252"/>
    </source>
</evidence>
<evidence type="ECO:0000256" key="5">
    <source>
        <dbReference type="ARBA" id="ARBA00022840"/>
    </source>
</evidence>
<dbReference type="FunFam" id="3.30.300.30:FF:000007">
    <property type="entry name" value="4-coumarate--CoA ligase 2"/>
    <property type="match status" value="1"/>
</dbReference>
<dbReference type="PROSITE" id="PS00455">
    <property type="entry name" value="AMP_BINDING"/>
    <property type="match status" value="1"/>
</dbReference>
<evidence type="ECO:0000256" key="3">
    <source>
        <dbReference type="ARBA" id="ARBA00022598"/>
    </source>
</evidence>
<feature type="domain" description="AMP-dependent synthetase/ligase" evidence="7">
    <location>
        <begin position="47"/>
        <end position="418"/>
    </location>
</feature>
<gene>
    <name evidence="9" type="ORF">GOP47_0005062</name>
</gene>
<dbReference type="EC" id="6.2.1.12" evidence="2"/>
<organism evidence="9 10">
    <name type="scientific">Adiantum capillus-veneris</name>
    <name type="common">Maidenhair fern</name>
    <dbReference type="NCBI Taxonomy" id="13818"/>
    <lineage>
        <taxon>Eukaryota</taxon>
        <taxon>Viridiplantae</taxon>
        <taxon>Streptophyta</taxon>
        <taxon>Embryophyta</taxon>
        <taxon>Tracheophyta</taxon>
        <taxon>Polypodiopsida</taxon>
        <taxon>Polypodiidae</taxon>
        <taxon>Polypodiales</taxon>
        <taxon>Pteridineae</taxon>
        <taxon>Pteridaceae</taxon>
        <taxon>Vittarioideae</taxon>
        <taxon>Adiantum</taxon>
    </lineage>
</organism>
<evidence type="ECO:0000259" key="7">
    <source>
        <dbReference type="Pfam" id="PF00501"/>
    </source>
</evidence>
<comment type="caution">
    <text evidence="9">The sequence shown here is derived from an EMBL/GenBank/DDBJ whole genome shotgun (WGS) entry which is preliminary data.</text>
</comment>
<dbReference type="GO" id="GO:0016207">
    <property type="term" value="F:4-coumarate-CoA ligase activity"/>
    <property type="evidence" value="ECO:0007669"/>
    <property type="project" value="UniProtKB-EC"/>
</dbReference>
<dbReference type="PANTHER" id="PTHR24096">
    <property type="entry name" value="LONG-CHAIN-FATTY-ACID--COA LIGASE"/>
    <property type="match status" value="1"/>
</dbReference>
<dbReference type="GO" id="GO:0005524">
    <property type="term" value="F:ATP binding"/>
    <property type="evidence" value="ECO:0007669"/>
    <property type="project" value="UniProtKB-KW"/>
</dbReference>
<dbReference type="Pfam" id="PF00501">
    <property type="entry name" value="AMP-binding"/>
    <property type="match status" value="1"/>
</dbReference>
<evidence type="ECO:0000313" key="9">
    <source>
        <dbReference type="EMBL" id="KAI5079583.1"/>
    </source>
</evidence>